<geneLocation type="mitochondrion" evidence="1"/>
<dbReference type="GO" id="GO:0003735">
    <property type="term" value="F:structural constituent of ribosome"/>
    <property type="evidence" value="ECO:0007669"/>
    <property type="project" value="InterPro"/>
</dbReference>
<keyword evidence="1" id="KW-0689">Ribosomal protein</keyword>
<evidence type="ECO:0000313" key="1">
    <source>
        <dbReference type="EMBL" id="BBF98337.1"/>
    </source>
</evidence>
<dbReference type="SUPFAM" id="SSF56053">
    <property type="entry name" value="Ribosomal protein L6"/>
    <property type="match status" value="1"/>
</dbReference>
<keyword evidence="1" id="KW-0496">Mitochondrion</keyword>
<sequence length="168" mass="19252">MNYFISSNVALNTFVKLHFIGVGFAAETRVLEDDYYVSGWSLLRKDYTRTPKRLKSVLGFVHNPVLSSVYVTHYIEKKKKLIFHLGYSHLIHFPECYFGVNYAILQEKGGREKNTQDKITNPVLVVSGKQLSVVHDFASQIRKCCLPSVYTDKGIKFSGEIVRKKQSK</sequence>
<dbReference type="EMBL" id="AP018919">
    <property type="protein sequence ID" value="BBF98337.1"/>
    <property type="molecule type" value="Genomic_DNA"/>
</dbReference>
<dbReference type="Gene3D" id="3.90.930.12">
    <property type="entry name" value="Ribosomal protein L6, alpha-beta domain"/>
    <property type="match status" value="1"/>
</dbReference>
<reference evidence="1" key="1">
    <citation type="journal article" date="2018" name="BMC Biol.">
        <title>Nuclear genome sequence of the plastid-lacking cryptomonad Goniomonas avonlea provides insights into the evolution of secondary plastids.</title>
        <authorList>
            <person name="Cenci U."/>
            <person name="Sibbald S.J."/>
            <person name="Curtis B.A."/>
            <person name="Kamikawa R."/>
            <person name="Eme L."/>
            <person name="Moog D."/>
            <person name="Henrissat B."/>
            <person name="Marechal E."/>
            <person name="Chabi M."/>
            <person name="Djemiel C."/>
            <person name="Roger A.J."/>
            <person name="Kim E."/>
            <person name="Archibald J.M."/>
        </authorList>
    </citation>
    <scope>NUCLEOTIDE SEQUENCE</scope>
</reference>
<accession>A0A348G6P0</accession>
<dbReference type="InterPro" id="IPR036789">
    <property type="entry name" value="Ribosomal_uL6-like_a/b-dom_sf"/>
</dbReference>
<keyword evidence="1" id="KW-0687">Ribonucleoprotein</keyword>
<dbReference type="GO" id="GO:0005840">
    <property type="term" value="C:ribosome"/>
    <property type="evidence" value="ECO:0007669"/>
    <property type="project" value="UniProtKB-KW"/>
</dbReference>
<dbReference type="GO" id="GO:0019843">
    <property type="term" value="F:rRNA binding"/>
    <property type="evidence" value="ECO:0007669"/>
    <property type="project" value="InterPro"/>
</dbReference>
<protein>
    <submittedName>
        <fullName evidence="1">Ribosomal protein L6</fullName>
    </submittedName>
</protein>
<organism evidence="1">
    <name type="scientific">Goniomonas avonlea</name>
    <dbReference type="NCBI Taxonomy" id="1255295"/>
    <lineage>
        <taxon>Eukaryota</taxon>
        <taxon>Cryptophyceae</taxon>
        <taxon>Cyathomonadacea</taxon>
        <taxon>Goniomonadaceae</taxon>
        <taxon>Goniomonas</taxon>
    </lineage>
</organism>
<gene>
    <name evidence="1" type="primary">rpl6</name>
</gene>
<proteinExistence type="predicted"/>
<dbReference type="GO" id="GO:0006412">
    <property type="term" value="P:translation"/>
    <property type="evidence" value="ECO:0007669"/>
    <property type="project" value="InterPro"/>
</dbReference>
<name>A0A348G6P0_9CRYP</name>
<dbReference type="AlphaFoldDB" id="A0A348G6P0"/>